<dbReference type="NCBIfam" id="TIGR02937">
    <property type="entry name" value="sigma70-ECF"/>
    <property type="match status" value="1"/>
</dbReference>
<dbReference type="Gene3D" id="1.10.10.10">
    <property type="entry name" value="Winged helix-like DNA-binding domain superfamily/Winged helix DNA-binding domain"/>
    <property type="match status" value="1"/>
</dbReference>
<feature type="domain" description="RNA polymerase sigma-70 region 4" evidence="7">
    <location>
        <begin position="119"/>
        <end position="167"/>
    </location>
</feature>
<feature type="domain" description="RNA polymerase sigma-70 region 2" evidence="6">
    <location>
        <begin position="22"/>
        <end position="86"/>
    </location>
</feature>
<dbReference type="InterPro" id="IPR036388">
    <property type="entry name" value="WH-like_DNA-bd_sf"/>
</dbReference>
<dbReference type="InterPro" id="IPR014284">
    <property type="entry name" value="RNA_pol_sigma-70_dom"/>
</dbReference>
<dbReference type="Pfam" id="PF04542">
    <property type="entry name" value="Sigma70_r2"/>
    <property type="match status" value="1"/>
</dbReference>
<evidence type="ECO:0000256" key="5">
    <source>
        <dbReference type="ARBA" id="ARBA00023163"/>
    </source>
</evidence>
<keyword evidence="5" id="KW-0804">Transcription</keyword>
<comment type="similarity">
    <text evidence="1">Belongs to the sigma-70 factor family. ECF subfamily.</text>
</comment>
<gene>
    <name evidence="8" type="ORF">QF030_000384</name>
</gene>
<evidence type="ECO:0000256" key="1">
    <source>
        <dbReference type="ARBA" id="ARBA00010641"/>
    </source>
</evidence>
<evidence type="ECO:0000256" key="4">
    <source>
        <dbReference type="ARBA" id="ARBA00023125"/>
    </source>
</evidence>
<dbReference type="Gene3D" id="1.10.1740.10">
    <property type="match status" value="1"/>
</dbReference>
<dbReference type="InterPro" id="IPR007627">
    <property type="entry name" value="RNA_pol_sigma70_r2"/>
</dbReference>
<keyword evidence="4" id="KW-0238">DNA-binding</keyword>
<dbReference type="PANTHER" id="PTHR43133">
    <property type="entry name" value="RNA POLYMERASE ECF-TYPE SIGMA FACTO"/>
    <property type="match status" value="1"/>
</dbReference>
<comment type="caution">
    <text evidence="8">The sequence shown here is derived from an EMBL/GenBank/DDBJ whole genome shotgun (WGS) entry which is preliminary data.</text>
</comment>
<dbReference type="Proteomes" id="UP001230654">
    <property type="component" value="Unassembled WGS sequence"/>
</dbReference>
<proteinExistence type="inferred from homology"/>
<keyword evidence="3" id="KW-0731">Sigma factor</keyword>
<keyword evidence="2" id="KW-0805">Transcription regulation</keyword>
<dbReference type="InterPro" id="IPR013324">
    <property type="entry name" value="RNA_pol_sigma_r3/r4-like"/>
</dbReference>
<evidence type="ECO:0000259" key="6">
    <source>
        <dbReference type="Pfam" id="PF04542"/>
    </source>
</evidence>
<name>A0ABU0NGH2_STRRH</name>
<organism evidence="8 9">
    <name type="scientific">Streptomyces rishiriensis</name>
    <dbReference type="NCBI Taxonomy" id="68264"/>
    <lineage>
        <taxon>Bacteria</taxon>
        <taxon>Bacillati</taxon>
        <taxon>Actinomycetota</taxon>
        <taxon>Actinomycetes</taxon>
        <taxon>Kitasatosporales</taxon>
        <taxon>Streptomycetaceae</taxon>
        <taxon>Streptomyces</taxon>
    </lineage>
</organism>
<dbReference type="InterPro" id="IPR007630">
    <property type="entry name" value="RNA_pol_sigma70_r4"/>
</dbReference>
<evidence type="ECO:0000313" key="9">
    <source>
        <dbReference type="Proteomes" id="UP001230654"/>
    </source>
</evidence>
<dbReference type="SUPFAM" id="SSF88659">
    <property type="entry name" value="Sigma3 and sigma4 domains of RNA polymerase sigma factors"/>
    <property type="match status" value="1"/>
</dbReference>
<evidence type="ECO:0000256" key="3">
    <source>
        <dbReference type="ARBA" id="ARBA00023082"/>
    </source>
</evidence>
<dbReference type="InterPro" id="IPR013325">
    <property type="entry name" value="RNA_pol_sigma_r2"/>
</dbReference>
<dbReference type="RefSeq" id="WP_307160846.1">
    <property type="nucleotide sequence ID" value="NZ_JAUSWV010000001.1"/>
</dbReference>
<evidence type="ECO:0000259" key="7">
    <source>
        <dbReference type="Pfam" id="PF04545"/>
    </source>
</evidence>
<dbReference type="SUPFAM" id="SSF88946">
    <property type="entry name" value="Sigma2 domain of RNA polymerase sigma factors"/>
    <property type="match status" value="1"/>
</dbReference>
<sequence>MNTPETALKSPAIGSDLLDAMMAEHAPAVIAYAEKILRDRHLAEDIAQEAFIRAWPHTERLCSTAGSIRGWLLTVTRNLIIDRSRSSMARKEVVGAQGQETMLPDHAESIATSIEILALLHGLTHEHREVVLHLYVFEHSVRETAALIGIPVGTVKSRHHYALNALRSSFAREQDPSV</sequence>
<protein>
    <submittedName>
        <fullName evidence="8">RNA polymerase sigma-70 factor (ECF subfamily)</fullName>
    </submittedName>
</protein>
<reference evidence="8 9" key="1">
    <citation type="submission" date="2023-07" db="EMBL/GenBank/DDBJ databases">
        <title>Comparative genomics of wheat-associated soil bacteria to identify genetic determinants of phenazine resistance.</title>
        <authorList>
            <person name="Mouncey N."/>
        </authorList>
    </citation>
    <scope>NUCLEOTIDE SEQUENCE [LARGE SCALE GENOMIC DNA]</scope>
    <source>
        <strain evidence="8 9">B2I6</strain>
    </source>
</reference>
<dbReference type="InterPro" id="IPR039425">
    <property type="entry name" value="RNA_pol_sigma-70-like"/>
</dbReference>
<dbReference type="Pfam" id="PF04545">
    <property type="entry name" value="Sigma70_r4"/>
    <property type="match status" value="1"/>
</dbReference>
<evidence type="ECO:0000313" key="8">
    <source>
        <dbReference type="EMBL" id="MDQ0578206.1"/>
    </source>
</evidence>
<dbReference type="CDD" id="cd06171">
    <property type="entry name" value="Sigma70_r4"/>
    <property type="match status" value="1"/>
</dbReference>
<accession>A0ABU0NGH2</accession>
<dbReference type="EMBL" id="JAUSWV010000001">
    <property type="protein sequence ID" value="MDQ0578206.1"/>
    <property type="molecule type" value="Genomic_DNA"/>
</dbReference>
<dbReference type="PANTHER" id="PTHR43133:SF52">
    <property type="entry name" value="ECF RNA POLYMERASE SIGMA FACTOR SIGL"/>
    <property type="match status" value="1"/>
</dbReference>
<keyword evidence="9" id="KW-1185">Reference proteome</keyword>
<evidence type="ECO:0000256" key="2">
    <source>
        <dbReference type="ARBA" id="ARBA00023015"/>
    </source>
</evidence>